<name>A0A127QF34_9BURK</name>
<dbReference type="PATRIC" id="fig|279058.17.peg.942"/>
<evidence type="ECO:0000313" key="1">
    <source>
        <dbReference type="EMBL" id="AMP08670.1"/>
    </source>
</evidence>
<protein>
    <submittedName>
        <fullName evidence="1">Uncharacterized protein</fullName>
    </submittedName>
</protein>
<dbReference type="Proteomes" id="UP000071778">
    <property type="component" value="Chromosome"/>
</dbReference>
<organism evidence="1 2">
    <name type="scientific">Collimonas arenae</name>
    <dbReference type="NCBI Taxonomy" id="279058"/>
    <lineage>
        <taxon>Bacteria</taxon>
        <taxon>Pseudomonadati</taxon>
        <taxon>Pseudomonadota</taxon>
        <taxon>Betaproteobacteria</taxon>
        <taxon>Burkholderiales</taxon>
        <taxon>Oxalobacteraceae</taxon>
        <taxon>Collimonas</taxon>
    </lineage>
</organism>
<reference evidence="1 2" key="1">
    <citation type="submission" date="2015-11" db="EMBL/GenBank/DDBJ databases">
        <title>Exploring the genomic traits of fungus-feeding bacterial genus Collimonas.</title>
        <authorList>
            <person name="Song C."/>
            <person name="Schmidt R."/>
            <person name="de Jager V."/>
            <person name="Krzyzanowska D."/>
            <person name="Jongedijk E."/>
            <person name="Cankar K."/>
            <person name="Beekwilder J."/>
            <person name="van Veen A."/>
            <person name="de Boer W."/>
            <person name="van Veen J.A."/>
            <person name="Garbeva P."/>
        </authorList>
    </citation>
    <scope>NUCLEOTIDE SEQUENCE [LARGE SCALE GENOMIC DNA]</scope>
    <source>
        <strain evidence="1 2">Ter282</strain>
    </source>
</reference>
<proteinExistence type="predicted"/>
<accession>A0A127QF34</accession>
<keyword evidence="2" id="KW-1185">Reference proteome</keyword>
<sequence>MGRKICSPYGYQDGQVEDKEQKNNEKKQTLDIFCNTEEYW</sequence>
<evidence type="ECO:0000313" key="2">
    <source>
        <dbReference type="Proteomes" id="UP000071778"/>
    </source>
</evidence>
<dbReference type="EMBL" id="CP013235">
    <property type="protein sequence ID" value="AMP08670.1"/>
    <property type="molecule type" value="Genomic_DNA"/>
</dbReference>
<dbReference type="AlphaFoldDB" id="A0A127QF34"/>
<gene>
    <name evidence="1" type="ORF">CAter282_0870</name>
</gene>